<proteinExistence type="predicted"/>
<comment type="caution">
    <text evidence="1">The sequence shown here is derived from an EMBL/GenBank/DDBJ whole genome shotgun (WGS) entry which is preliminary data.</text>
</comment>
<dbReference type="EMBL" id="QSTP01000005">
    <property type="protein sequence ID" value="RGM72155.1"/>
    <property type="molecule type" value="Genomic_DNA"/>
</dbReference>
<reference evidence="1 2" key="1">
    <citation type="submission" date="2018-08" db="EMBL/GenBank/DDBJ databases">
        <title>A genome reference for cultivated species of the human gut microbiota.</title>
        <authorList>
            <person name="Zou Y."/>
            <person name="Xue W."/>
            <person name="Luo G."/>
        </authorList>
    </citation>
    <scope>NUCLEOTIDE SEQUENCE [LARGE SCALE GENOMIC DNA]</scope>
    <source>
        <strain evidence="1 2">OM07-13</strain>
    </source>
</reference>
<gene>
    <name evidence="1" type="ORF">DXB99_06350</name>
</gene>
<evidence type="ECO:0000313" key="1">
    <source>
        <dbReference type="EMBL" id="RGM72155.1"/>
    </source>
</evidence>
<organism evidence="1 2">
    <name type="scientific">Agathobacter rectalis</name>
    <dbReference type="NCBI Taxonomy" id="39491"/>
    <lineage>
        <taxon>Bacteria</taxon>
        <taxon>Bacillati</taxon>
        <taxon>Bacillota</taxon>
        <taxon>Clostridia</taxon>
        <taxon>Lachnospirales</taxon>
        <taxon>Lachnospiraceae</taxon>
        <taxon>Agathobacter</taxon>
    </lineage>
</organism>
<sequence length="62" mass="7314">MKTNRNQMQVVMPDDTLDEFVSNLFTNEEIEELIDGGMFNLYIDDILLFNESKMHKLFKANI</sequence>
<evidence type="ECO:0000313" key="2">
    <source>
        <dbReference type="Proteomes" id="UP000260758"/>
    </source>
</evidence>
<dbReference type="AlphaFoldDB" id="A0A3E4YBQ6"/>
<protein>
    <submittedName>
        <fullName evidence="1">Uncharacterized protein</fullName>
    </submittedName>
</protein>
<name>A0A3E4YBQ6_9FIRM</name>
<dbReference type="Proteomes" id="UP000260758">
    <property type="component" value="Unassembled WGS sequence"/>
</dbReference>
<accession>A0A3E4YBQ6</accession>
<dbReference type="RefSeq" id="WP_117718664.1">
    <property type="nucleotide sequence ID" value="NZ_QSTP01000005.1"/>
</dbReference>